<dbReference type="EMBL" id="VSSQ01074950">
    <property type="protein sequence ID" value="MPN25685.1"/>
    <property type="molecule type" value="Genomic_DNA"/>
</dbReference>
<feature type="region of interest" description="Disordered" evidence="1">
    <location>
        <begin position="104"/>
        <end position="124"/>
    </location>
</feature>
<reference evidence="2" key="1">
    <citation type="submission" date="2019-08" db="EMBL/GenBank/DDBJ databases">
        <authorList>
            <person name="Kucharzyk K."/>
            <person name="Murdoch R.W."/>
            <person name="Higgins S."/>
            <person name="Loffler F."/>
        </authorList>
    </citation>
    <scope>NUCLEOTIDE SEQUENCE</scope>
</reference>
<accession>A0A645GG85</accession>
<comment type="caution">
    <text evidence="2">The sequence shown here is derived from an EMBL/GenBank/DDBJ whole genome shotgun (WGS) entry which is preliminary data.</text>
</comment>
<sequence length="124" mass="14180">MQGSGKNRHYPDHFESSLSYEGQKNREDDADDTHPVKKTTQYENNCVHEDKNTPFSQPQERDCPFHDIVAAQTEKHGCKSLSSYHDHETHARCFRRVVNGVAKHLQAETPVGHSHKESDKSSHT</sequence>
<name>A0A645GG85_9ZZZZ</name>
<gene>
    <name evidence="2" type="ORF">SDC9_173099</name>
</gene>
<feature type="compositionally biased region" description="Basic and acidic residues" evidence="1">
    <location>
        <begin position="114"/>
        <end position="124"/>
    </location>
</feature>
<protein>
    <submittedName>
        <fullName evidence="2">Uncharacterized protein</fullName>
    </submittedName>
</protein>
<feature type="compositionally biased region" description="Basic and acidic residues" evidence="1">
    <location>
        <begin position="23"/>
        <end position="35"/>
    </location>
</feature>
<evidence type="ECO:0000313" key="2">
    <source>
        <dbReference type="EMBL" id="MPN25685.1"/>
    </source>
</evidence>
<evidence type="ECO:0000256" key="1">
    <source>
        <dbReference type="SAM" id="MobiDB-lite"/>
    </source>
</evidence>
<organism evidence="2">
    <name type="scientific">bioreactor metagenome</name>
    <dbReference type="NCBI Taxonomy" id="1076179"/>
    <lineage>
        <taxon>unclassified sequences</taxon>
        <taxon>metagenomes</taxon>
        <taxon>ecological metagenomes</taxon>
    </lineage>
</organism>
<proteinExistence type="predicted"/>
<dbReference type="AlphaFoldDB" id="A0A645GG85"/>
<feature type="region of interest" description="Disordered" evidence="1">
    <location>
        <begin position="1"/>
        <end position="61"/>
    </location>
</feature>